<feature type="transmembrane region" description="Helical" evidence="1">
    <location>
        <begin position="14"/>
        <end position="31"/>
    </location>
</feature>
<dbReference type="SUPFAM" id="SSF49899">
    <property type="entry name" value="Concanavalin A-like lectins/glucanases"/>
    <property type="match status" value="1"/>
</dbReference>
<evidence type="ECO:0000313" key="2">
    <source>
        <dbReference type="EMBL" id="QHU20775.1"/>
    </source>
</evidence>
<organism evidence="2">
    <name type="scientific">viral metagenome</name>
    <dbReference type="NCBI Taxonomy" id="1070528"/>
    <lineage>
        <taxon>unclassified sequences</taxon>
        <taxon>metagenomes</taxon>
        <taxon>organismal metagenomes</taxon>
    </lineage>
</organism>
<name>A0A6C0KRZ9_9ZZZZ</name>
<protein>
    <submittedName>
        <fullName evidence="2">Uncharacterized protein</fullName>
    </submittedName>
</protein>
<dbReference type="InterPro" id="IPR013320">
    <property type="entry name" value="ConA-like_dom_sf"/>
</dbReference>
<dbReference type="Gene3D" id="2.60.120.200">
    <property type="match status" value="1"/>
</dbReference>
<dbReference type="AlphaFoldDB" id="A0A6C0KRZ9"/>
<reference evidence="2" key="1">
    <citation type="journal article" date="2020" name="Nature">
        <title>Giant virus diversity and host interactions through global metagenomics.</title>
        <authorList>
            <person name="Schulz F."/>
            <person name="Roux S."/>
            <person name="Paez-Espino D."/>
            <person name="Jungbluth S."/>
            <person name="Walsh D.A."/>
            <person name="Denef V.J."/>
            <person name="McMahon K.D."/>
            <person name="Konstantinidis K.T."/>
            <person name="Eloe-Fadrosh E.A."/>
            <person name="Kyrpides N.C."/>
            <person name="Woyke T."/>
        </authorList>
    </citation>
    <scope>NUCLEOTIDE SEQUENCE</scope>
    <source>
        <strain evidence="2">GVMAG-S-3300013093-109</strain>
    </source>
</reference>
<accession>A0A6C0KRZ9</accession>
<keyword evidence="1" id="KW-0812">Transmembrane</keyword>
<proteinExistence type="predicted"/>
<evidence type="ECO:0000256" key="1">
    <source>
        <dbReference type="SAM" id="Phobius"/>
    </source>
</evidence>
<keyword evidence="1" id="KW-0472">Membrane</keyword>
<keyword evidence="1" id="KW-1133">Transmembrane helix</keyword>
<dbReference type="EMBL" id="MN740973">
    <property type="protein sequence ID" value="QHU20775.1"/>
    <property type="molecule type" value="Genomic_DNA"/>
</dbReference>
<sequence length="255" mass="27659">MNSSNNSSSPVMRMIPYLIFFAGLIGLYYLYQYLFGVQTGNAFPLITANQSATADPSSPVTIPSTKLPGLFEGGEFTLSTWIYVNNWTYHMNMNKPIVLIGGPNFDTLRVYLGATKPSLKVRFHTKDSSTVTTATSTSTASEALPNATRNAVFTTPQTDSGLLDVSTICDLPEIDLQRWVNLTVAVNGKTVDMYLDGKLARSCVLPSYYKVDSGGYSAILLPFGGFGGQISTTTMYDAALNPEAVYKNYMLGPAV</sequence>